<dbReference type="AlphaFoldDB" id="A0A4Y2QT19"/>
<accession>A0A4Y2QT19</accession>
<gene>
    <name evidence="1" type="ORF">AVEN_186317_1</name>
</gene>
<sequence length="183" mass="20389">MMYVLPMILGRTYDLRTHTVGVDLFSQKDIKEPRVIQETFYNSNFKTIETSSDVKEILDINGDLSLNIKAGTFTIGGFGAYVKSSVQTQNSVDILIKVRFRTISESLPFYIKPVPMWKTMGKTNLGTHYVQSILYGGDLIACIRFKALNSEDLQEIRATITSSISAGNVLDLVGEGKGIFSFI</sequence>
<name>A0A4Y2QT19_ARAVE</name>
<protein>
    <submittedName>
        <fullName evidence="1">Uncharacterized protein</fullName>
    </submittedName>
</protein>
<evidence type="ECO:0000313" key="2">
    <source>
        <dbReference type="Proteomes" id="UP000499080"/>
    </source>
</evidence>
<dbReference type="EMBL" id="BGPR01014718">
    <property type="protein sequence ID" value="GBN66406.1"/>
    <property type="molecule type" value="Genomic_DNA"/>
</dbReference>
<comment type="caution">
    <text evidence="1">The sequence shown here is derived from an EMBL/GenBank/DDBJ whole genome shotgun (WGS) entry which is preliminary data.</text>
</comment>
<dbReference type="OrthoDB" id="6435801at2759"/>
<organism evidence="1 2">
    <name type="scientific">Araneus ventricosus</name>
    <name type="common">Orbweaver spider</name>
    <name type="synonym">Epeira ventricosa</name>
    <dbReference type="NCBI Taxonomy" id="182803"/>
    <lineage>
        <taxon>Eukaryota</taxon>
        <taxon>Metazoa</taxon>
        <taxon>Ecdysozoa</taxon>
        <taxon>Arthropoda</taxon>
        <taxon>Chelicerata</taxon>
        <taxon>Arachnida</taxon>
        <taxon>Araneae</taxon>
        <taxon>Araneomorphae</taxon>
        <taxon>Entelegynae</taxon>
        <taxon>Araneoidea</taxon>
        <taxon>Araneidae</taxon>
        <taxon>Araneus</taxon>
    </lineage>
</organism>
<evidence type="ECO:0000313" key="1">
    <source>
        <dbReference type="EMBL" id="GBN66406.1"/>
    </source>
</evidence>
<proteinExistence type="predicted"/>
<reference evidence="1 2" key="1">
    <citation type="journal article" date="2019" name="Sci. Rep.">
        <title>Orb-weaving spider Araneus ventricosus genome elucidates the spidroin gene catalogue.</title>
        <authorList>
            <person name="Kono N."/>
            <person name="Nakamura H."/>
            <person name="Ohtoshi R."/>
            <person name="Moran D.A.P."/>
            <person name="Shinohara A."/>
            <person name="Yoshida Y."/>
            <person name="Fujiwara M."/>
            <person name="Mori M."/>
            <person name="Tomita M."/>
            <person name="Arakawa K."/>
        </authorList>
    </citation>
    <scope>NUCLEOTIDE SEQUENCE [LARGE SCALE GENOMIC DNA]</scope>
</reference>
<dbReference type="Proteomes" id="UP000499080">
    <property type="component" value="Unassembled WGS sequence"/>
</dbReference>
<keyword evidence="2" id="KW-1185">Reference proteome</keyword>